<reference evidence="2" key="2">
    <citation type="journal article" date="2021" name="PeerJ">
        <title>Extensive microbial diversity within the chicken gut microbiome revealed by metagenomics and culture.</title>
        <authorList>
            <person name="Gilroy R."/>
            <person name="Ravi A."/>
            <person name="Getino M."/>
            <person name="Pursley I."/>
            <person name="Horton D.L."/>
            <person name="Alikhan N.F."/>
            <person name="Baker D."/>
            <person name="Gharbi K."/>
            <person name="Hall N."/>
            <person name="Watson M."/>
            <person name="Adriaenssens E.M."/>
            <person name="Foster-Nyarko E."/>
            <person name="Jarju S."/>
            <person name="Secka A."/>
            <person name="Antonio M."/>
            <person name="Oren A."/>
            <person name="Chaudhuri R.R."/>
            <person name="La Ragione R."/>
            <person name="Hildebrand F."/>
            <person name="Pallen M.J."/>
        </authorList>
    </citation>
    <scope>NUCLEOTIDE SEQUENCE</scope>
    <source>
        <strain evidence="2">CHK195-4489</strain>
    </source>
</reference>
<feature type="signal peptide" evidence="1">
    <location>
        <begin position="1"/>
        <end position="24"/>
    </location>
</feature>
<name>A0A9D1I809_9CLOT</name>
<protein>
    <submittedName>
        <fullName evidence="2">Uncharacterized protein</fullName>
    </submittedName>
</protein>
<proteinExistence type="predicted"/>
<dbReference type="EMBL" id="DVMM01000127">
    <property type="protein sequence ID" value="HIU29846.1"/>
    <property type="molecule type" value="Genomic_DNA"/>
</dbReference>
<dbReference type="Gene3D" id="3.20.20.80">
    <property type="entry name" value="Glycosidases"/>
    <property type="match status" value="1"/>
</dbReference>
<keyword evidence="1" id="KW-0732">Signal</keyword>
<feature type="chain" id="PRO_5038361809" evidence="1">
    <location>
        <begin position="25"/>
        <end position="396"/>
    </location>
</feature>
<evidence type="ECO:0000313" key="2">
    <source>
        <dbReference type="EMBL" id="HIU29846.1"/>
    </source>
</evidence>
<sequence length="396" mass="45389">MRKFQTLFFILLAACLLASSACGAGNNSAGTEDPNEWTGDNMEDFIAQGLEVSDQGAGIYQRTPYEERLVGVAYTTWHRNSLWNADEFWAKPSIGEYRSDDAEAITEHGKLLGDADVDFVFVDWSNNVTFNEEEYPRATYENIMNERNLGITGREDFAMIERATVKMFDIWGAMEEKTPQIAIMLGCPDKPAAIEDGSLQLKADQVYEWFIENEEYPQRAEKYMQFDGKPLLMVYLGTPTFITDRNPLEVWNDDRFTVRYVTGFITEQSSLRDSETLESIYGYWSWEDRGAQTFAVNQETKQPEAMTIVAAYRAQGEPGDADYIPASGRQNGKIFREEWARARLIGVKTALVVSWNEFVIGEQIDEERSKDLEPNTVYGDEYYQLLKEEIKLFKHK</sequence>
<dbReference type="PROSITE" id="PS51257">
    <property type="entry name" value="PROKAR_LIPOPROTEIN"/>
    <property type="match status" value="1"/>
</dbReference>
<dbReference type="Proteomes" id="UP000824089">
    <property type="component" value="Unassembled WGS sequence"/>
</dbReference>
<comment type="caution">
    <text evidence="2">The sequence shown here is derived from an EMBL/GenBank/DDBJ whole genome shotgun (WGS) entry which is preliminary data.</text>
</comment>
<dbReference type="AlphaFoldDB" id="A0A9D1I809"/>
<accession>A0A9D1I809</accession>
<evidence type="ECO:0000256" key="1">
    <source>
        <dbReference type="SAM" id="SignalP"/>
    </source>
</evidence>
<gene>
    <name evidence="2" type="ORF">IAD50_06060</name>
</gene>
<organism evidence="2 3">
    <name type="scientific">Candidatus Egerieisoma faecipullorum</name>
    <dbReference type="NCBI Taxonomy" id="2840963"/>
    <lineage>
        <taxon>Bacteria</taxon>
        <taxon>Bacillati</taxon>
        <taxon>Bacillota</taxon>
        <taxon>Clostridia</taxon>
        <taxon>Eubacteriales</taxon>
        <taxon>Clostridiaceae</taxon>
        <taxon>Clostridiaceae incertae sedis</taxon>
        <taxon>Candidatus Egerieisoma</taxon>
    </lineage>
</organism>
<reference evidence="2" key="1">
    <citation type="submission" date="2020-10" db="EMBL/GenBank/DDBJ databases">
        <authorList>
            <person name="Gilroy R."/>
        </authorList>
    </citation>
    <scope>NUCLEOTIDE SEQUENCE</scope>
    <source>
        <strain evidence="2">CHK195-4489</strain>
    </source>
</reference>
<evidence type="ECO:0000313" key="3">
    <source>
        <dbReference type="Proteomes" id="UP000824089"/>
    </source>
</evidence>